<keyword evidence="3" id="KW-1185">Reference proteome</keyword>
<accession>A0A934MMV8</accession>
<evidence type="ECO:0000256" key="1">
    <source>
        <dbReference type="SAM" id="Phobius"/>
    </source>
</evidence>
<feature type="transmembrane region" description="Helical" evidence="1">
    <location>
        <begin position="131"/>
        <end position="150"/>
    </location>
</feature>
<evidence type="ECO:0000313" key="2">
    <source>
        <dbReference type="EMBL" id="MBJ3777629.1"/>
    </source>
</evidence>
<dbReference type="Proteomes" id="UP000609531">
    <property type="component" value="Unassembled WGS sequence"/>
</dbReference>
<feature type="transmembrane region" description="Helical" evidence="1">
    <location>
        <begin position="253"/>
        <end position="271"/>
    </location>
</feature>
<feature type="transmembrane region" description="Helical" evidence="1">
    <location>
        <begin position="48"/>
        <end position="68"/>
    </location>
</feature>
<dbReference type="AlphaFoldDB" id="A0A934MMV8"/>
<dbReference type="EMBL" id="JAEKJA010000018">
    <property type="protein sequence ID" value="MBJ3777629.1"/>
    <property type="molecule type" value="Genomic_DNA"/>
</dbReference>
<gene>
    <name evidence="2" type="ORF">JCR33_18130</name>
</gene>
<reference evidence="2" key="1">
    <citation type="submission" date="2020-12" db="EMBL/GenBank/DDBJ databases">
        <title>Bacterial taxonomy.</title>
        <authorList>
            <person name="Pan X."/>
        </authorList>
    </citation>
    <scope>NUCLEOTIDE SEQUENCE</scope>
    <source>
        <strain evidence="2">B2012</strain>
    </source>
</reference>
<keyword evidence="1" id="KW-0812">Transmembrane</keyword>
<keyword evidence="1" id="KW-1133">Transmembrane helix</keyword>
<keyword evidence="1" id="KW-0472">Membrane</keyword>
<feature type="transmembrane region" description="Helical" evidence="1">
    <location>
        <begin position="331"/>
        <end position="362"/>
    </location>
</feature>
<organism evidence="2 3">
    <name type="scientific">Acuticoccus mangrovi</name>
    <dbReference type="NCBI Taxonomy" id="2796142"/>
    <lineage>
        <taxon>Bacteria</taxon>
        <taxon>Pseudomonadati</taxon>
        <taxon>Pseudomonadota</taxon>
        <taxon>Alphaproteobacteria</taxon>
        <taxon>Hyphomicrobiales</taxon>
        <taxon>Amorphaceae</taxon>
        <taxon>Acuticoccus</taxon>
    </lineage>
</organism>
<feature type="transmembrane region" description="Helical" evidence="1">
    <location>
        <begin position="416"/>
        <end position="440"/>
    </location>
</feature>
<feature type="transmembrane region" description="Helical" evidence="1">
    <location>
        <begin position="195"/>
        <end position="218"/>
    </location>
</feature>
<feature type="transmembrane region" description="Helical" evidence="1">
    <location>
        <begin position="374"/>
        <end position="396"/>
    </location>
</feature>
<comment type="caution">
    <text evidence="2">The sequence shown here is derived from an EMBL/GenBank/DDBJ whole genome shotgun (WGS) entry which is preliminary data.</text>
</comment>
<feature type="transmembrane region" description="Helical" evidence="1">
    <location>
        <begin position="162"/>
        <end position="183"/>
    </location>
</feature>
<feature type="transmembrane region" description="Helical" evidence="1">
    <location>
        <begin position="80"/>
        <end position="100"/>
    </location>
</feature>
<protein>
    <submittedName>
        <fullName evidence="2">Uncharacterized protein</fullName>
    </submittedName>
</protein>
<feature type="transmembrane region" description="Helical" evidence="1">
    <location>
        <begin position="225"/>
        <end position="247"/>
    </location>
</feature>
<name>A0A934MMV8_9HYPH</name>
<sequence length="443" mass="45352">MKRTDVVRALLAATSIAAFLHVVLPFPFLGDAAAVALCGVIVSGAPGLRRGTAILCAVLSLVTIGALVAGASPAALWHQLIGAAMIAAFFHCLVVLRATVENHPRLPEVKQRFSAIADGAGDGGIVLMNHILGGVISVGTFTIFAPIVADADEPHRRRMAELCLRGMASIVLWSPLSVAMVTVTSKLPQMPLWSVVLVGMTIAFSTFAIQSIAGVYSLKGSVLKAVINAIMPLFGPMLILILAIFLAVGVTGASAIAAMIVCVPAFALLWATRWGQRAPRQVLRGAYLAGNVLVNDVALFTASLVTAGVLVDLLGAPDAVGAAGGTSHLSFLMIAAAASTVALLPLAGIHMVLPATIVLSFLGTQADLATQLALGTLVMTAWAVASMSSIGSISMLSASSLFRVSRKELLLGSNALVTALTVAVALTVAGLIFVTAGIFAPDA</sequence>
<proteinExistence type="predicted"/>
<dbReference type="RefSeq" id="WP_198883532.1">
    <property type="nucleotide sequence ID" value="NZ_JAEKJA010000018.1"/>
</dbReference>
<evidence type="ECO:0000313" key="3">
    <source>
        <dbReference type="Proteomes" id="UP000609531"/>
    </source>
</evidence>
<feature type="transmembrane region" description="Helical" evidence="1">
    <location>
        <begin position="292"/>
        <end position="311"/>
    </location>
</feature>